<accession>A0ABT7NH21</accession>
<feature type="transmembrane region" description="Helical" evidence="6">
    <location>
        <begin position="357"/>
        <end position="377"/>
    </location>
</feature>
<comment type="caution">
    <text evidence="7">The sequence shown here is derived from an EMBL/GenBank/DDBJ whole genome shotgun (WGS) entry which is preliminary data.</text>
</comment>
<name>A0ABT7NH21_9BURK</name>
<feature type="transmembrane region" description="Helical" evidence="6">
    <location>
        <begin position="286"/>
        <end position="305"/>
    </location>
</feature>
<evidence type="ECO:0000256" key="6">
    <source>
        <dbReference type="SAM" id="Phobius"/>
    </source>
</evidence>
<dbReference type="EMBL" id="JASZYV010000006">
    <property type="protein sequence ID" value="MDM0047239.1"/>
    <property type="molecule type" value="Genomic_DNA"/>
</dbReference>
<protein>
    <submittedName>
        <fullName evidence="7">Cytosine permease</fullName>
    </submittedName>
</protein>
<keyword evidence="8" id="KW-1185">Reference proteome</keyword>
<evidence type="ECO:0000256" key="1">
    <source>
        <dbReference type="ARBA" id="ARBA00004141"/>
    </source>
</evidence>
<keyword evidence="4 6" id="KW-1133">Transmembrane helix</keyword>
<evidence type="ECO:0000313" key="7">
    <source>
        <dbReference type="EMBL" id="MDM0047239.1"/>
    </source>
</evidence>
<feature type="transmembrane region" description="Helical" evidence="6">
    <location>
        <begin position="182"/>
        <end position="199"/>
    </location>
</feature>
<gene>
    <name evidence="7" type="ORF">QTH91_22290</name>
</gene>
<feature type="transmembrane region" description="Helical" evidence="6">
    <location>
        <begin position="149"/>
        <end position="175"/>
    </location>
</feature>
<organism evidence="7 8">
    <name type="scientific">Variovorax dokdonensis</name>
    <dbReference type="NCBI Taxonomy" id="344883"/>
    <lineage>
        <taxon>Bacteria</taxon>
        <taxon>Pseudomonadati</taxon>
        <taxon>Pseudomonadota</taxon>
        <taxon>Betaproteobacteria</taxon>
        <taxon>Burkholderiales</taxon>
        <taxon>Comamonadaceae</taxon>
        <taxon>Variovorax</taxon>
    </lineage>
</organism>
<keyword evidence="3 6" id="KW-0812">Transmembrane</keyword>
<comment type="similarity">
    <text evidence="2">Belongs to the purine-cytosine permease (2.A.39) family.</text>
</comment>
<dbReference type="PANTHER" id="PTHR30569:SF0">
    <property type="entry name" value="CYTOSINE PERMEASE"/>
    <property type="match status" value="1"/>
</dbReference>
<feature type="transmembrane region" description="Helical" evidence="6">
    <location>
        <begin position="66"/>
        <end position="85"/>
    </location>
</feature>
<evidence type="ECO:0000313" key="8">
    <source>
        <dbReference type="Proteomes" id="UP001174908"/>
    </source>
</evidence>
<feature type="transmembrane region" description="Helical" evidence="6">
    <location>
        <begin position="40"/>
        <end position="60"/>
    </location>
</feature>
<dbReference type="InterPro" id="IPR030191">
    <property type="entry name" value="CodB"/>
</dbReference>
<dbReference type="InterPro" id="IPR001248">
    <property type="entry name" value="Pur-cyt_permease"/>
</dbReference>
<dbReference type="Gene3D" id="1.10.4160.10">
    <property type="entry name" value="Hydantoin permease"/>
    <property type="match status" value="1"/>
</dbReference>
<reference evidence="7" key="1">
    <citation type="submission" date="2023-06" db="EMBL/GenBank/DDBJ databases">
        <authorList>
            <person name="Jiang Y."/>
            <person name="Liu Q."/>
        </authorList>
    </citation>
    <scope>NUCLEOTIDE SEQUENCE</scope>
    <source>
        <strain evidence="7">CGMCC 1.12089</strain>
    </source>
</reference>
<feature type="transmembrane region" description="Helical" evidence="6">
    <location>
        <begin position="259"/>
        <end position="280"/>
    </location>
</feature>
<dbReference type="RefSeq" id="WP_286662356.1">
    <property type="nucleotide sequence ID" value="NZ_JASZYV010000006.1"/>
</dbReference>
<evidence type="ECO:0000256" key="2">
    <source>
        <dbReference type="ARBA" id="ARBA00008974"/>
    </source>
</evidence>
<dbReference type="Pfam" id="PF02133">
    <property type="entry name" value="Transp_cyt_pur"/>
    <property type="match status" value="1"/>
</dbReference>
<evidence type="ECO:0000256" key="5">
    <source>
        <dbReference type="ARBA" id="ARBA00023136"/>
    </source>
</evidence>
<keyword evidence="5 6" id="KW-0472">Membrane</keyword>
<sequence>MASNTSSSLPSGNAAAPANEALTPLSDEARVFRWNDHLSLWFSLGVGLLVMQVGAYLVPAVGTRDAAIAIVLGSCIGAGLLAWTAHIGCQSGLASAGLMHRTYGSAFARLPVVLNIVQLVGWTTFELVVMREGTQAIAKQAFGIAADGMAGVVITTAIWGAVLLALLSGTMVGLVRRFVSRFGLPLVVLSLIWLTWQFAVHAHAKGLDAFWSRPGDGSMGLFSALDLVIAMPVSWLPLVADYARHGRRGAGGGAFAGTWLGYAVANIWCYGLGVLVVSVAEPGTSLVTALLLAQGGLLALGLILVDELDNAYGDVYSGSVSAHSLKPGWSVRRWGLAIAVLCILLALVLPMHSLEPFLLMLSSVFVPLYGVILGRMGTGQGWANATSRSVDWSAALIWISGIAVYHLCGQLAPQWGSALPALALTFVLARASRPSSAAGGASALAQNRG</sequence>
<proteinExistence type="inferred from homology"/>
<feature type="transmembrane region" description="Helical" evidence="6">
    <location>
        <begin position="334"/>
        <end position="351"/>
    </location>
</feature>
<feature type="transmembrane region" description="Helical" evidence="6">
    <location>
        <begin position="389"/>
        <end position="406"/>
    </location>
</feature>
<dbReference type="PANTHER" id="PTHR30569">
    <property type="entry name" value="CYTOSINE TRANSPORTER CODB"/>
    <property type="match status" value="1"/>
</dbReference>
<evidence type="ECO:0000256" key="3">
    <source>
        <dbReference type="ARBA" id="ARBA00022692"/>
    </source>
</evidence>
<evidence type="ECO:0000256" key="4">
    <source>
        <dbReference type="ARBA" id="ARBA00022989"/>
    </source>
</evidence>
<comment type="subcellular location">
    <subcellularLocation>
        <location evidence="1">Membrane</location>
        <topology evidence="1">Multi-pass membrane protein</topology>
    </subcellularLocation>
</comment>
<feature type="transmembrane region" description="Helical" evidence="6">
    <location>
        <begin position="219"/>
        <end position="238"/>
    </location>
</feature>
<dbReference type="Proteomes" id="UP001174908">
    <property type="component" value="Unassembled WGS sequence"/>
</dbReference>
<feature type="transmembrane region" description="Helical" evidence="6">
    <location>
        <begin position="106"/>
        <end position="129"/>
    </location>
</feature>